<comment type="caution">
    <text evidence="1">The sequence shown here is derived from an EMBL/GenBank/DDBJ whole genome shotgun (WGS) entry which is preliminary data.</text>
</comment>
<proteinExistence type="predicted"/>
<dbReference type="InterPro" id="IPR029033">
    <property type="entry name" value="His_PPase_superfam"/>
</dbReference>
<reference evidence="1" key="1">
    <citation type="submission" date="2023-06" db="EMBL/GenBank/DDBJ databases">
        <title>Cytophagales bacterium Strain LB-30, isolated from soil.</title>
        <authorList>
            <person name="Liu B."/>
        </authorList>
    </citation>
    <scope>NUCLEOTIDE SEQUENCE</scope>
    <source>
        <strain evidence="1">LB-30</strain>
    </source>
</reference>
<dbReference type="RefSeq" id="WP_320004810.1">
    <property type="nucleotide sequence ID" value="NZ_JAUHJS010000006.1"/>
</dbReference>
<protein>
    <submittedName>
        <fullName evidence="1">Histidine phosphatase family protein</fullName>
    </submittedName>
</protein>
<dbReference type="PANTHER" id="PTHR47623:SF1">
    <property type="entry name" value="OS09G0287300 PROTEIN"/>
    <property type="match status" value="1"/>
</dbReference>
<keyword evidence="2" id="KW-1185">Reference proteome</keyword>
<dbReference type="SUPFAM" id="SSF53254">
    <property type="entry name" value="Phosphoglycerate mutase-like"/>
    <property type="match status" value="1"/>
</dbReference>
<evidence type="ECO:0000313" key="2">
    <source>
        <dbReference type="Proteomes" id="UP001168552"/>
    </source>
</evidence>
<dbReference type="CDD" id="cd07067">
    <property type="entry name" value="HP_PGM_like"/>
    <property type="match status" value="1"/>
</dbReference>
<dbReference type="EMBL" id="JAUHJS010000006">
    <property type="protein sequence ID" value="MDN4166272.1"/>
    <property type="molecule type" value="Genomic_DNA"/>
</dbReference>
<name>A0ABT8F708_9BACT</name>
<gene>
    <name evidence="1" type="ORF">QWY31_12225</name>
</gene>
<sequence length="164" mass="18312">MKRLLLVRHAKSSWDFPQLSDFERPLNERGLRDVQTMGQRLKALGIRPEGIVSSGAKRALDTAEGMGKIWGESAKNIQMIPALYHADAEALCRIIKNLPAHLNQVMLVAHNPGITDLVNQLAVFSTDNIPTCGVVVIDFEVAQWQQVSAQKAQLHLYEYPKKNT</sequence>
<dbReference type="SMART" id="SM00855">
    <property type="entry name" value="PGAM"/>
    <property type="match status" value="1"/>
</dbReference>
<dbReference type="Pfam" id="PF00300">
    <property type="entry name" value="His_Phos_1"/>
    <property type="match status" value="1"/>
</dbReference>
<dbReference type="InterPro" id="IPR013078">
    <property type="entry name" value="His_Pase_superF_clade-1"/>
</dbReference>
<dbReference type="Proteomes" id="UP001168552">
    <property type="component" value="Unassembled WGS sequence"/>
</dbReference>
<organism evidence="1 2">
    <name type="scientific">Shiella aurantiaca</name>
    <dbReference type="NCBI Taxonomy" id="3058365"/>
    <lineage>
        <taxon>Bacteria</taxon>
        <taxon>Pseudomonadati</taxon>
        <taxon>Bacteroidota</taxon>
        <taxon>Cytophagia</taxon>
        <taxon>Cytophagales</taxon>
        <taxon>Shiellaceae</taxon>
        <taxon>Shiella</taxon>
    </lineage>
</organism>
<accession>A0ABT8F708</accession>
<evidence type="ECO:0000313" key="1">
    <source>
        <dbReference type="EMBL" id="MDN4166272.1"/>
    </source>
</evidence>
<dbReference type="Gene3D" id="3.40.50.1240">
    <property type="entry name" value="Phosphoglycerate mutase-like"/>
    <property type="match status" value="1"/>
</dbReference>
<dbReference type="PANTHER" id="PTHR47623">
    <property type="entry name" value="OS09G0287300 PROTEIN"/>
    <property type="match status" value="1"/>
</dbReference>